<name>A0A3M7T1C3_BRAPC</name>
<evidence type="ECO:0000313" key="1">
    <source>
        <dbReference type="EMBL" id="RNA41747.1"/>
    </source>
</evidence>
<organism evidence="1 2">
    <name type="scientific">Brachionus plicatilis</name>
    <name type="common">Marine rotifer</name>
    <name type="synonym">Brachionus muelleri</name>
    <dbReference type="NCBI Taxonomy" id="10195"/>
    <lineage>
        <taxon>Eukaryota</taxon>
        <taxon>Metazoa</taxon>
        <taxon>Spiralia</taxon>
        <taxon>Gnathifera</taxon>
        <taxon>Rotifera</taxon>
        <taxon>Eurotatoria</taxon>
        <taxon>Monogononta</taxon>
        <taxon>Pseudotrocha</taxon>
        <taxon>Ploima</taxon>
        <taxon>Brachionidae</taxon>
        <taxon>Brachionus</taxon>
    </lineage>
</organism>
<keyword evidence="2" id="KW-1185">Reference proteome</keyword>
<comment type="caution">
    <text evidence="1">The sequence shown here is derived from an EMBL/GenBank/DDBJ whole genome shotgun (WGS) entry which is preliminary data.</text>
</comment>
<protein>
    <submittedName>
        <fullName evidence="1">Uncharacterized protein</fullName>
    </submittedName>
</protein>
<reference evidence="1 2" key="1">
    <citation type="journal article" date="2018" name="Sci. Rep.">
        <title>Genomic signatures of local adaptation to the degree of environmental predictability in rotifers.</title>
        <authorList>
            <person name="Franch-Gras L."/>
            <person name="Hahn C."/>
            <person name="Garcia-Roger E.M."/>
            <person name="Carmona M.J."/>
            <person name="Serra M."/>
            <person name="Gomez A."/>
        </authorList>
    </citation>
    <scope>NUCLEOTIDE SEQUENCE [LARGE SCALE GENOMIC DNA]</scope>
    <source>
        <strain evidence="1">HYR1</strain>
    </source>
</reference>
<proteinExistence type="predicted"/>
<evidence type="ECO:0000313" key="2">
    <source>
        <dbReference type="Proteomes" id="UP000276133"/>
    </source>
</evidence>
<gene>
    <name evidence="1" type="ORF">BpHYR1_048676</name>
</gene>
<sequence length="65" mass="8077">MSLGVYRHHFQKLNATLPMYYLYAGDHLILYHDNSMIKLEMMELFLFFKIKMHFIELRWTIFFNN</sequence>
<accession>A0A3M7T1C3</accession>
<dbReference type="EMBL" id="REGN01000466">
    <property type="protein sequence ID" value="RNA41747.1"/>
    <property type="molecule type" value="Genomic_DNA"/>
</dbReference>
<dbReference type="AlphaFoldDB" id="A0A3M7T1C3"/>
<dbReference type="Proteomes" id="UP000276133">
    <property type="component" value="Unassembled WGS sequence"/>
</dbReference>